<evidence type="ECO:0000313" key="2">
    <source>
        <dbReference type="EMBL" id="ONH55196.1"/>
    </source>
</evidence>
<dbReference type="EMBL" id="MNPW01000004">
    <property type="protein sequence ID" value="ONH55196.1"/>
    <property type="molecule type" value="Genomic_DNA"/>
</dbReference>
<proteinExistence type="predicted"/>
<evidence type="ECO:0000313" key="3">
    <source>
        <dbReference type="Proteomes" id="UP000189295"/>
    </source>
</evidence>
<comment type="caution">
    <text evidence="2">The sequence shown here is derived from an EMBL/GenBank/DDBJ whole genome shotgun (WGS) entry which is preliminary data.</text>
</comment>
<sequence>MSALSQDGNTISDSRSWDSNWNDRDNFMPLDPKKSQHGSISPHKGALKFELRHNKSNWRFE</sequence>
<name>A0A1V2KDP1_PSECE</name>
<accession>A0A1V2KDP1</accession>
<dbReference type="Proteomes" id="UP000189295">
    <property type="component" value="Unassembled WGS sequence"/>
</dbReference>
<protein>
    <submittedName>
        <fullName evidence="2">Uncharacterized protein</fullName>
    </submittedName>
</protein>
<feature type="compositionally biased region" description="Polar residues" evidence="1">
    <location>
        <begin position="1"/>
        <end position="11"/>
    </location>
</feature>
<reference evidence="2 3" key="1">
    <citation type="submission" date="2016-10" db="EMBL/GenBank/DDBJ databases">
        <title>Pseudomonas lactis sp. nov. and Pseudomonas paralactis sp. nov., isolated from bovine raw milk.</title>
        <authorList>
            <person name="Von Neubeck M."/>
            <person name="Huptas C."/>
            <person name="Glueck C."/>
            <person name="Krewinkel M."/>
            <person name="Stoeckel M."/>
            <person name="Stressler T."/>
            <person name="Fischer L."/>
            <person name="Hinrichs J."/>
            <person name="Scherer S."/>
            <person name="Wenning M."/>
        </authorList>
    </citation>
    <scope>NUCLEOTIDE SEQUENCE [LARGE SCALE GENOMIC DNA]</scope>
    <source>
        <strain evidence="2 3">DSM 17516</strain>
    </source>
</reference>
<feature type="region of interest" description="Disordered" evidence="1">
    <location>
        <begin position="1"/>
        <end position="48"/>
    </location>
</feature>
<dbReference type="AlphaFoldDB" id="A0A1V2KDP1"/>
<evidence type="ECO:0000256" key="1">
    <source>
        <dbReference type="SAM" id="MobiDB-lite"/>
    </source>
</evidence>
<gene>
    <name evidence="2" type="ORF">BLL36_09850</name>
</gene>
<organism evidence="2 3">
    <name type="scientific">Pseudomonas cedrina subsp. cedrina</name>
    <dbReference type="NCBI Taxonomy" id="76762"/>
    <lineage>
        <taxon>Bacteria</taxon>
        <taxon>Pseudomonadati</taxon>
        <taxon>Pseudomonadota</taxon>
        <taxon>Gammaproteobacteria</taxon>
        <taxon>Pseudomonadales</taxon>
        <taxon>Pseudomonadaceae</taxon>
        <taxon>Pseudomonas</taxon>
    </lineage>
</organism>
<feature type="compositionally biased region" description="Basic and acidic residues" evidence="1">
    <location>
        <begin position="21"/>
        <end position="34"/>
    </location>
</feature>